<accession>A0A8R1Y327</accession>
<dbReference type="Proteomes" id="UP000024404">
    <property type="component" value="Unassembled WGS sequence"/>
</dbReference>
<proteinExistence type="predicted"/>
<dbReference type="EMBL" id="CMVM020000161">
    <property type="status" value="NOT_ANNOTATED_CDS"/>
    <property type="molecule type" value="Genomic_DNA"/>
</dbReference>
<dbReference type="EnsemblMetazoa" id="OVOC5598.1">
    <property type="protein sequence ID" value="OVOC5598.1"/>
    <property type="gene ID" value="WBGene00242407"/>
</dbReference>
<dbReference type="AlphaFoldDB" id="A0A8R1Y327"/>
<evidence type="ECO:0000313" key="1">
    <source>
        <dbReference type="EnsemblMetazoa" id="OVOC5598.1"/>
    </source>
</evidence>
<keyword evidence="2" id="KW-1185">Reference proteome</keyword>
<evidence type="ECO:0000313" key="2">
    <source>
        <dbReference type="Proteomes" id="UP000024404"/>
    </source>
</evidence>
<reference evidence="1" key="2">
    <citation type="submission" date="2022-06" db="UniProtKB">
        <authorList>
            <consortium name="EnsemblMetazoa"/>
        </authorList>
    </citation>
    <scope>IDENTIFICATION</scope>
</reference>
<sequence>MIDHCVMILLMAKFHHKIGRVSIFRKFQMKERRNSELLFFIPSVLNGFLTSSTGYCSRSWIYGCIDHTKLSSDGENRSMQDHRNRKFRHLLMEIFVKEYLRSVGSGQFAVVTNNRRTET</sequence>
<organism evidence="1 2">
    <name type="scientific">Onchocerca volvulus</name>
    <dbReference type="NCBI Taxonomy" id="6282"/>
    <lineage>
        <taxon>Eukaryota</taxon>
        <taxon>Metazoa</taxon>
        <taxon>Ecdysozoa</taxon>
        <taxon>Nematoda</taxon>
        <taxon>Chromadorea</taxon>
        <taxon>Rhabditida</taxon>
        <taxon>Spirurina</taxon>
        <taxon>Spiruromorpha</taxon>
        <taxon>Filarioidea</taxon>
        <taxon>Onchocercidae</taxon>
        <taxon>Onchocerca</taxon>
    </lineage>
</organism>
<protein>
    <submittedName>
        <fullName evidence="1">Uncharacterized protein</fullName>
    </submittedName>
</protein>
<name>A0A8R1Y327_ONCVO</name>
<reference evidence="2" key="1">
    <citation type="submission" date="2013-10" db="EMBL/GenBank/DDBJ databases">
        <title>Genome sequencing of Onchocerca volvulus.</title>
        <authorList>
            <person name="Cotton J."/>
            <person name="Tsai J."/>
            <person name="Stanley E."/>
            <person name="Tracey A."/>
            <person name="Holroyd N."/>
            <person name="Lustigman S."/>
            <person name="Berriman M."/>
        </authorList>
    </citation>
    <scope>NUCLEOTIDE SEQUENCE</scope>
</reference>